<accession>A0A9P6EM06</accession>
<dbReference type="OrthoDB" id="3133286at2759"/>
<dbReference type="AlphaFoldDB" id="A0A9P6EM06"/>
<dbReference type="SUPFAM" id="SSF81301">
    <property type="entry name" value="Nucleotidyltransferase"/>
    <property type="match status" value="1"/>
</dbReference>
<comment type="caution">
    <text evidence="1">The sequence shown here is derived from an EMBL/GenBank/DDBJ whole genome shotgun (WGS) entry which is preliminary data.</text>
</comment>
<reference evidence="1" key="1">
    <citation type="submission" date="2020-11" db="EMBL/GenBank/DDBJ databases">
        <authorList>
            <consortium name="DOE Joint Genome Institute"/>
            <person name="Ahrendt S."/>
            <person name="Riley R."/>
            <person name="Andreopoulos W."/>
            <person name="Labutti K."/>
            <person name="Pangilinan J."/>
            <person name="Ruiz-Duenas F.J."/>
            <person name="Barrasa J.M."/>
            <person name="Sanchez-Garcia M."/>
            <person name="Camarero S."/>
            <person name="Miyauchi S."/>
            <person name="Serrano A."/>
            <person name="Linde D."/>
            <person name="Babiker R."/>
            <person name="Drula E."/>
            <person name="Ayuso-Fernandez I."/>
            <person name="Pacheco R."/>
            <person name="Padilla G."/>
            <person name="Ferreira P."/>
            <person name="Barriuso J."/>
            <person name="Kellner H."/>
            <person name="Castanera R."/>
            <person name="Alfaro M."/>
            <person name="Ramirez L."/>
            <person name="Pisabarro A.G."/>
            <person name="Kuo A."/>
            <person name="Tritt A."/>
            <person name="Lipzen A."/>
            <person name="He G."/>
            <person name="Yan M."/>
            <person name="Ng V."/>
            <person name="Cullen D."/>
            <person name="Martin F."/>
            <person name="Rosso M.-N."/>
            <person name="Henrissat B."/>
            <person name="Hibbett D."/>
            <person name="Martinez A.T."/>
            <person name="Grigoriev I.V."/>
        </authorList>
    </citation>
    <scope>NUCLEOTIDE SEQUENCE</scope>
    <source>
        <strain evidence="1">CBS 506.95</strain>
    </source>
</reference>
<dbReference type="Gene3D" id="3.30.460.40">
    <property type="match status" value="1"/>
</dbReference>
<protein>
    <submittedName>
        <fullName evidence="1">Uncharacterized protein</fullName>
    </submittedName>
</protein>
<proteinExistence type="predicted"/>
<organism evidence="1 2">
    <name type="scientific">Crepidotus variabilis</name>
    <dbReference type="NCBI Taxonomy" id="179855"/>
    <lineage>
        <taxon>Eukaryota</taxon>
        <taxon>Fungi</taxon>
        <taxon>Dikarya</taxon>
        <taxon>Basidiomycota</taxon>
        <taxon>Agaricomycotina</taxon>
        <taxon>Agaricomycetes</taxon>
        <taxon>Agaricomycetidae</taxon>
        <taxon>Agaricales</taxon>
        <taxon>Agaricineae</taxon>
        <taxon>Crepidotaceae</taxon>
        <taxon>Crepidotus</taxon>
    </lineage>
</organism>
<sequence length="189" mass="21681">MARQECQSGGLLNAFSDLVKRILDRNETYAERNSLRRGISREEVRDLEEDLRMERSLFREIVDESEEVKRISRERFQQLSEIVPPRTAAKLEPLIRLCSYSGSRKTLLRSNYRQIEGADILAYEDKPPTQTQCFLNIAGEILDILDTNGIKCVLFGGLACNLYGTTRVTNDIDILTFPQYPLTSEDVRS</sequence>
<dbReference type="Proteomes" id="UP000807306">
    <property type="component" value="Unassembled WGS sequence"/>
</dbReference>
<keyword evidence="2" id="KW-1185">Reference proteome</keyword>
<gene>
    <name evidence="1" type="ORF">CPB83DRAFT_849667</name>
</gene>
<dbReference type="EMBL" id="MU157836">
    <property type="protein sequence ID" value="KAF9531267.1"/>
    <property type="molecule type" value="Genomic_DNA"/>
</dbReference>
<dbReference type="InterPro" id="IPR043519">
    <property type="entry name" value="NT_sf"/>
</dbReference>
<name>A0A9P6EM06_9AGAR</name>
<evidence type="ECO:0000313" key="1">
    <source>
        <dbReference type="EMBL" id="KAF9531267.1"/>
    </source>
</evidence>
<evidence type="ECO:0000313" key="2">
    <source>
        <dbReference type="Proteomes" id="UP000807306"/>
    </source>
</evidence>